<dbReference type="Pfam" id="PF00657">
    <property type="entry name" value="Lipase_GDSL"/>
    <property type="match status" value="1"/>
</dbReference>
<sequence length="386" mass="43111">MANISFTSSITKFCLITITAILIFFTLSTAKAKNISTKPFQRIYAFGDAETDAGNTKSSTGPTIFRYVSNHPYGQTFFGHPTNRYSDGRLMIDFVAENLSLPYLRPYLNEKANKSHGVNFAFAGSTALTHNFFVNNNLTFDTTPVSLQTQLGWFNEFELSLPTFYRPSVLECEAEYVTDALFWVGEIGANDYAYSYRSSVPTKTIQELATNSVIDFLQALLNKGAKYIVVQGLHPTGCLTLSMEVTPTNDRDNMGCVASVNSRIYSHNTILQAKLNGLREKFPQAIILYADYWNAFQHVFQNPGEYGFDERFKACCGTDGGTYNFNVLFPCGSPPSTACDNPSKYINWDGGHLTEAMYKVMTRLFITGAFCDPPWSHLISKKMQSG</sequence>
<dbReference type="SUPFAM" id="SSF52266">
    <property type="entry name" value="SGNH hydrolase"/>
    <property type="match status" value="1"/>
</dbReference>
<evidence type="ECO:0000256" key="3">
    <source>
        <dbReference type="ARBA" id="ARBA00022801"/>
    </source>
</evidence>
<dbReference type="CDD" id="cd01837">
    <property type="entry name" value="SGNH_plant_lipase_like"/>
    <property type="match status" value="1"/>
</dbReference>
<comment type="similarity">
    <text evidence="1">Belongs to the 'GDSL' lipolytic enzyme family.</text>
</comment>
<evidence type="ECO:0000256" key="4">
    <source>
        <dbReference type="ARBA" id="ARBA00023180"/>
    </source>
</evidence>
<gene>
    <name evidence="5" type="ORF">OLEA9_A005869</name>
</gene>
<protein>
    <submittedName>
        <fullName evidence="5">GDSL esterase lipase At3g48460</fullName>
    </submittedName>
</protein>
<evidence type="ECO:0000256" key="1">
    <source>
        <dbReference type="ARBA" id="ARBA00008668"/>
    </source>
</evidence>
<dbReference type="PANTHER" id="PTHR22835:SF557">
    <property type="entry name" value="LIPASE_HYDROLASE FAMILY PROTEIN, PUTATIVE, EXPRESSED-RELATED"/>
    <property type="match status" value="1"/>
</dbReference>
<keyword evidence="2" id="KW-0732">Signal</keyword>
<dbReference type="InterPro" id="IPR035669">
    <property type="entry name" value="SGNH_plant_lipase-like"/>
</dbReference>
<evidence type="ECO:0000256" key="2">
    <source>
        <dbReference type="ARBA" id="ARBA00022729"/>
    </source>
</evidence>
<comment type="caution">
    <text evidence="5">The sequence shown here is derived from an EMBL/GenBank/DDBJ whole genome shotgun (WGS) entry which is preliminary data.</text>
</comment>
<dbReference type="OrthoDB" id="1600564at2759"/>
<reference evidence="5 6" key="1">
    <citation type="submission" date="2019-12" db="EMBL/GenBank/DDBJ databases">
        <authorList>
            <person name="Alioto T."/>
            <person name="Alioto T."/>
            <person name="Gomez Garrido J."/>
        </authorList>
    </citation>
    <scope>NUCLEOTIDE SEQUENCE [LARGE SCALE GENOMIC DNA]</scope>
</reference>
<dbReference type="PANTHER" id="PTHR22835">
    <property type="entry name" value="ZINC FINGER FYVE DOMAIN CONTAINING PROTEIN"/>
    <property type="match status" value="1"/>
</dbReference>
<keyword evidence="6" id="KW-1185">Reference proteome</keyword>
<dbReference type="EMBL" id="CACTIH010005427">
    <property type="protein sequence ID" value="CAA2991686.1"/>
    <property type="molecule type" value="Genomic_DNA"/>
</dbReference>
<proteinExistence type="inferred from homology"/>
<dbReference type="InterPro" id="IPR036514">
    <property type="entry name" value="SGNH_hydro_sf"/>
</dbReference>
<dbReference type="InterPro" id="IPR001087">
    <property type="entry name" value="GDSL"/>
</dbReference>
<keyword evidence="4" id="KW-0325">Glycoprotein</keyword>
<dbReference type="Gramene" id="OE9A005869T1">
    <property type="protein sequence ID" value="OE9A005869C1"/>
    <property type="gene ID" value="OE9A005869"/>
</dbReference>
<keyword evidence="3" id="KW-0378">Hydrolase</keyword>
<dbReference type="Proteomes" id="UP000594638">
    <property type="component" value="Unassembled WGS sequence"/>
</dbReference>
<accession>A0A8S0SHG1</accession>
<organism evidence="5 6">
    <name type="scientific">Olea europaea subsp. europaea</name>
    <dbReference type="NCBI Taxonomy" id="158383"/>
    <lineage>
        <taxon>Eukaryota</taxon>
        <taxon>Viridiplantae</taxon>
        <taxon>Streptophyta</taxon>
        <taxon>Embryophyta</taxon>
        <taxon>Tracheophyta</taxon>
        <taxon>Spermatophyta</taxon>
        <taxon>Magnoliopsida</taxon>
        <taxon>eudicotyledons</taxon>
        <taxon>Gunneridae</taxon>
        <taxon>Pentapetalae</taxon>
        <taxon>asterids</taxon>
        <taxon>lamiids</taxon>
        <taxon>Lamiales</taxon>
        <taxon>Oleaceae</taxon>
        <taxon>Oleeae</taxon>
        <taxon>Olea</taxon>
    </lineage>
</organism>
<dbReference type="GO" id="GO:0016788">
    <property type="term" value="F:hydrolase activity, acting on ester bonds"/>
    <property type="evidence" value="ECO:0007669"/>
    <property type="project" value="InterPro"/>
</dbReference>
<evidence type="ECO:0000313" key="5">
    <source>
        <dbReference type="EMBL" id="CAA2991686.1"/>
    </source>
</evidence>
<dbReference type="Gene3D" id="3.40.50.1110">
    <property type="entry name" value="SGNH hydrolase"/>
    <property type="match status" value="1"/>
</dbReference>
<name>A0A8S0SHG1_OLEEU</name>
<dbReference type="AlphaFoldDB" id="A0A8S0SHG1"/>
<evidence type="ECO:0000313" key="6">
    <source>
        <dbReference type="Proteomes" id="UP000594638"/>
    </source>
</evidence>